<name>A0A0K9GRH7_9BACI</name>
<dbReference type="SUPFAM" id="SSF47413">
    <property type="entry name" value="lambda repressor-like DNA-binding domains"/>
    <property type="match status" value="1"/>
</dbReference>
<dbReference type="Gene3D" id="1.10.260.40">
    <property type="entry name" value="lambda repressor-like DNA-binding domains"/>
    <property type="match status" value="1"/>
</dbReference>
<protein>
    <submittedName>
        <fullName evidence="2">DNA-binding protein</fullName>
    </submittedName>
</protein>
<evidence type="ECO:0000259" key="1">
    <source>
        <dbReference type="PROSITE" id="PS50943"/>
    </source>
</evidence>
<keyword evidence="3" id="KW-1185">Reference proteome</keyword>
<evidence type="ECO:0000313" key="3">
    <source>
        <dbReference type="Proteomes" id="UP000037146"/>
    </source>
</evidence>
<dbReference type="SMART" id="SM00530">
    <property type="entry name" value="HTH_XRE"/>
    <property type="match status" value="1"/>
</dbReference>
<dbReference type="CDD" id="cd00093">
    <property type="entry name" value="HTH_XRE"/>
    <property type="match status" value="1"/>
</dbReference>
<dbReference type="GO" id="GO:0003677">
    <property type="term" value="F:DNA binding"/>
    <property type="evidence" value="ECO:0007669"/>
    <property type="project" value="UniProtKB-KW"/>
</dbReference>
<reference evidence="3" key="1">
    <citation type="submission" date="2015-07" db="EMBL/GenBank/DDBJ databases">
        <title>Genome sequencing project for genomic taxonomy and phylogenomics of Bacillus-like bacteria.</title>
        <authorList>
            <person name="Liu B."/>
            <person name="Wang J."/>
            <person name="Zhu Y."/>
            <person name="Liu G."/>
            <person name="Chen Q."/>
            <person name="Chen Z."/>
            <person name="Lan J."/>
            <person name="Che J."/>
            <person name="Ge C."/>
            <person name="Shi H."/>
            <person name="Pan Z."/>
            <person name="Liu X."/>
        </authorList>
    </citation>
    <scope>NUCLEOTIDE SEQUENCE [LARGE SCALE GENOMIC DNA]</scope>
    <source>
        <strain evidence="3">FJAT-27997</strain>
    </source>
</reference>
<dbReference type="Proteomes" id="UP000037146">
    <property type="component" value="Unassembled WGS sequence"/>
</dbReference>
<dbReference type="AlphaFoldDB" id="A0A0K9GRH7"/>
<sequence length="69" mass="7621">METKLQMILKENGIKQGFIAKKAGISQGTFSLIVRGKSVPTLPVALKIGRTLNKSVEELWGYLVDAKEF</sequence>
<dbReference type="STRING" id="1679170.AC625_06765"/>
<feature type="domain" description="HTH cro/C1-type" evidence="1">
    <location>
        <begin position="5"/>
        <end position="59"/>
    </location>
</feature>
<accession>A0A0K9GRH7</accession>
<comment type="caution">
    <text evidence="2">The sequence shown here is derived from an EMBL/GenBank/DDBJ whole genome shotgun (WGS) entry which is preliminary data.</text>
</comment>
<dbReference type="InterPro" id="IPR001387">
    <property type="entry name" value="Cro/C1-type_HTH"/>
</dbReference>
<dbReference type="Pfam" id="PF01381">
    <property type="entry name" value="HTH_3"/>
    <property type="match status" value="1"/>
</dbReference>
<organism evidence="2 3">
    <name type="scientific">Peribacillus loiseleuriae</name>
    <dbReference type="NCBI Taxonomy" id="1679170"/>
    <lineage>
        <taxon>Bacteria</taxon>
        <taxon>Bacillati</taxon>
        <taxon>Bacillota</taxon>
        <taxon>Bacilli</taxon>
        <taxon>Bacillales</taxon>
        <taxon>Bacillaceae</taxon>
        <taxon>Peribacillus</taxon>
    </lineage>
</organism>
<dbReference type="PROSITE" id="PS50943">
    <property type="entry name" value="HTH_CROC1"/>
    <property type="match status" value="1"/>
</dbReference>
<dbReference type="InterPro" id="IPR010982">
    <property type="entry name" value="Lambda_DNA-bd_dom_sf"/>
</dbReference>
<evidence type="ECO:0000313" key="2">
    <source>
        <dbReference type="EMBL" id="KMY49260.1"/>
    </source>
</evidence>
<dbReference type="RefSeq" id="WP_049680593.1">
    <property type="nucleotide sequence ID" value="NZ_LFZW01000001.1"/>
</dbReference>
<dbReference type="PATRIC" id="fig|1679170.3.peg.1454"/>
<keyword evidence="2" id="KW-0238">DNA-binding</keyword>
<dbReference type="EMBL" id="LFZW01000001">
    <property type="protein sequence ID" value="KMY49260.1"/>
    <property type="molecule type" value="Genomic_DNA"/>
</dbReference>
<dbReference type="OrthoDB" id="2921231at2"/>
<gene>
    <name evidence="2" type="ORF">AC625_06765</name>
</gene>
<proteinExistence type="predicted"/>